<feature type="chain" id="PRO_5002993290" evidence="3">
    <location>
        <begin position="42"/>
        <end position="546"/>
    </location>
</feature>
<dbReference type="Pfam" id="PF00395">
    <property type="entry name" value="SLH"/>
    <property type="match status" value="3"/>
</dbReference>
<dbReference type="HOGENOM" id="CLU_595597_0_0_9"/>
<dbReference type="PANTHER" id="PTHR43308">
    <property type="entry name" value="OUTER MEMBRANE PROTEIN ALPHA-RELATED"/>
    <property type="match status" value="1"/>
</dbReference>
<evidence type="ECO:0000313" key="6">
    <source>
        <dbReference type="Proteomes" id="UP000002217"/>
    </source>
</evidence>
<keyword evidence="6" id="KW-1185">Reference proteome</keyword>
<dbReference type="PROSITE" id="PS51272">
    <property type="entry name" value="SLH"/>
    <property type="match status" value="2"/>
</dbReference>
<dbReference type="eggNOG" id="COG4632">
    <property type="taxonomic scope" value="Bacteria"/>
</dbReference>
<sequence length="546" mass="61733">MARLFVIELFIMEGENMFKRGLTLFLAMSVLLLSTSTAAMAKNNGKSNGNNKFNNVVNYSFNVTKQNANKIKFKDVVNHWAIPQISAMNMQGIISGYPDANFQPEKSVTKYEALTMICRALGMNQDYSADNKWSGVPDWARESIDFAVEKNIISEKEAKNFAGNTPAKRYEVAIWVARAANLDSYNNINFVDMNDIPVYARSYIGSMYRCGYMVGYPGNMFQPNKPIKRAEIAVILFNLLSDYNQTSHYKVVKGTITDIDDDSVTINNKTYEITDDTEIYLNKESADWDDISEGDKAVIYLSSSSEINYLYAYDDDEDTDEDELTVESYTPAKNKQNVDRDIEQLVVKFNQDIEAEEDYEAVLDAIAITATDDNENVDVTRSIDVESVEIKNDTLYINLEDAFDYDENCSVTIDSGVIQAEDSNDTNDKIAWSFDIESEDELKVESLSPADGADNVDQDTDELVVRFNNDIEAKNSLSDIRHAITVSDNIDVESVEIDDNELIIKLDDELDYNEDYTVTINSGVIEAEYSSYTNDEIKWSFTTEDD</sequence>
<protein>
    <submittedName>
        <fullName evidence="5">S-layer domain protein</fullName>
    </submittedName>
</protein>
<feature type="domain" description="SLH" evidence="4">
    <location>
        <begin position="68"/>
        <end position="131"/>
    </location>
</feature>
<proteinExistence type="predicted"/>
<evidence type="ECO:0000256" key="2">
    <source>
        <dbReference type="ARBA" id="ARBA00022737"/>
    </source>
</evidence>
<evidence type="ECO:0000256" key="3">
    <source>
        <dbReference type="SAM" id="SignalP"/>
    </source>
</evidence>
<accession>C8VYG8</accession>
<organism evidence="5 6">
    <name type="scientific">Desulfofarcimen acetoxidans (strain ATCC 49208 / DSM 771 / KCTC 5769 / VKM B-1644 / 5575)</name>
    <name type="common">Desulfotomaculum acetoxidans</name>
    <dbReference type="NCBI Taxonomy" id="485916"/>
    <lineage>
        <taxon>Bacteria</taxon>
        <taxon>Bacillati</taxon>
        <taxon>Bacillota</taxon>
        <taxon>Clostridia</taxon>
        <taxon>Eubacteriales</taxon>
        <taxon>Peptococcaceae</taxon>
        <taxon>Desulfofarcimen</taxon>
    </lineage>
</organism>
<dbReference type="KEGG" id="dae:Dtox_2014"/>
<evidence type="ECO:0000313" key="5">
    <source>
        <dbReference type="EMBL" id="ACV62849.1"/>
    </source>
</evidence>
<keyword evidence="2" id="KW-0677">Repeat</keyword>
<dbReference type="InterPro" id="IPR051465">
    <property type="entry name" value="Cell_Envelope_Struct_Comp"/>
</dbReference>
<dbReference type="STRING" id="485916.Dtox_2014"/>
<dbReference type="AlphaFoldDB" id="C8VYG8"/>
<dbReference type="PANTHER" id="PTHR43308:SF5">
    <property type="entry name" value="S-LAYER PROTEIN _ PEPTIDOGLYCAN ENDO-BETA-N-ACETYLGLUCOSAMINIDASE"/>
    <property type="match status" value="1"/>
</dbReference>
<dbReference type="InterPro" id="IPR032812">
    <property type="entry name" value="SbsA_Ig"/>
</dbReference>
<feature type="signal peptide" evidence="3">
    <location>
        <begin position="1"/>
        <end position="41"/>
    </location>
</feature>
<name>C8VYG8_DESAS</name>
<evidence type="ECO:0000256" key="1">
    <source>
        <dbReference type="ARBA" id="ARBA00022729"/>
    </source>
</evidence>
<evidence type="ECO:0000259" key="4">
    <source>
        <dbReference type="PROSITE" id="PS51272"/>
    </source>
</evidence>
<dbReference type="EMBL" id="CP001720">
    <property type="protein sequence ID" value="ACV62849.1"/>
    <property type="molecule type" value="Genomic_DNA"/>
</dbReference>
<feature type="domain" description="SLH" evidence="4">
    <location>
        <begin position="187"/>
        <end position="250"/>
    </location>
</feature>
<gene>
    <name evidence="5" type="ordered locus">Dtox_2014</name>
</gene>
<dbReference type="Pfam" id="PF13205">
    <property type="entry name" value="Big_5"/>
    <property type="match status" value="2"/>
</dbReference>
<dbReference type="Proteomes" id="UP000002217">
    <property type="component" value="Chromosome"/>
</dbReference>
<keyword evidence="1 3" id="KW-0732">Signal</keyword>
<reference evidence="5 6" key="1">
    <citation type="journal article" date="2009" name="Stand. Genomic Sci.">
        <title>Complete genome sequence of Desulfotomaculum acetoxidans type strain (5575).</title>
        <authorList>
            <person name="Spring S."/>
            <person name="Lapidus A."/>
            <person name="Schroder M."/>
            <person name="Gleim D."/>
            <person name="Sims D."/>
            <person name="Meincke L."/>
            <person name="Glavina Del Rio T."/>
            <person name="Tice H."/>
            <person name="Copeland A."/>
            <person name="Cheng J.F."/>
            <person name="Lucas S."/>
            <person name="Chen F."/>
            <person name="Nolan M."/>
            <person name="Bruce D."/>
            <person name="Goodwin L."/>
            <person name="Pitluck S."/>
            <person name="Ivanova N."/>
            <person name="Mavromatis K."/>
            <person name="Mikhailova N."/>
            <person name="Pati A."/>
            <person name="Chen A."/>
            <person name="Palaniappan K."/>
            <person name="Land M."/>
            <person name="Hauser L."/>
            <person name="Chang Y.J."/>
            <person name="Jeffries C.D."/>
            <person name="Chain P."/>
            <person name="Saunders E."/>
            <person name="Brettin T."/>
            <person name="Detter J.C."/>
            <person name="Goker M."/>
            <person name="Bristow J."/>
            <person name="Eisen J.A."/>
            <person name="Markowitz V."/>
            <person name="Hugenholtz P."/>
            <person name="Kyrpides N.C."/>
            <person name="Klenk H.P."/>
            <person name="Han C."/>
        </authorList>
    </citation>
    <scope>NUCLEOTIDE SEQUENCE [LARGE SCALE GENOMIC DNA]</scope>
    <source>
        <strain evidence="6">ATCC 49208 / DSM 771 / VKM B-1644</strain>
    </source>
</reference>
<dbReference type="InterPro" id="IPR001119">
    <property type="entry name" value="SLH_dom"/>
</dbReference>
<dbReference type="OrthoDB" id="1804207at2"/>